<evidence type="ECO:0000259" key="3">
    <source>
        <dbReference type="PROSITE" id="PS51857"/>
    </source>
</evidence>
<name>A0AAE3GQX5_9CYAN</name>
<organism evidence="4 5">
    <name type="scientific">Limnofasciculus baicalensis BBK-W-15</name>
    <dbReference type="NCBI Taxonomy" id="2699891"/>
    <lineage>
        <taxon>Bacteria</taxon>
        <taxon>Bacillati</taxon>
        <taxon>Cyanobacteriota</taxon>
        <taxon>Cyanophyceae</taxon>
        <taxon>Coleofasciculales</taxon>
        <taxon>Coleofasciculaceae</taxon>
        <taxon>Limnofasciculus</taxon>
        <taxon>Limnofasciculus baicalensis</taxon>
    </lineage>
</organism>
<keyword evidence="2" id="KW-1133">Transmembrane helix</keyword>
<feature type="transmembrane region" description="Helical" evidence="2">
    <location>
        <begin position="97"/>
        <end position="119"/>
    </location>
</feature>
<dbReference type="GO" id="GO:0005737">
    <property type="term" value="C:cytoplasm"/>
    <property type="evidence" value="ECO:0007669"/>
    <property type="project" value="TreeGrafter"/>
</dbReference>
<dbReference type="SUPFAM" id="SSF50249">
    <property type="entry name" value="Nucleic acid-binding proteins"/>
    <property type="match status" value="1"/>
</dbReference>
<proteinExistence type="predicted"/>
<evidence type="ECO:0000313" key="4">
    <source>
        <dbReference type="EMBL" id="MCP2728574.1"/>
    </source>
</evidence>
<gene>
    <name evidence="4" type="ORF">NJ959_08810</name>
</gene>
<dbReference type="InterPro" id="IPR002059">
    <property type="entry name" value="CSP_DNA-bd"/>
</dbReference>
<dbReference type="PROSITE" id="PS51857">
    <property type="entry name" value="CSD_2"/>
    <property type="match status" value="1"/>
</dbReference>
<feature type="transmembrane region" description="Helical" evidence="2">
    <location>
        <begin position="167"/>
        <end position="185"/>
    </location>
</feature>
<dbReference type="Pfam" id="PF06961">
    <property type="entry name" value="DUF1294"/>
    <property type="match status" value="1"/>
</dbReference>
<evidence type="ECO:0000256" key="2">
    <source>
        <dbReference type="SAM" id="Phobius"/>
    </source>
</evidence>
<dbReference type="InterPro" id="IPR011129">
    <property type="entry name" value="CSD"/>
</dbReference>
<feature type="transmembrane region" description="Helical" evidence="2">
    <location>
        <begin position="70"/>
        <end position="91"/>
    </location>
</feature>
<comment type="caution">
    <text evidence="4">The sequence shown here is derived from an EMBL/GenBank/DDBJ whole genome shotgun (WGS) entry which is preliminary data.</text>
</comment>
<sequence length="188" mass="21676">MAEQQKGKINKWNDEKGYGFIQPDDKSNNVFLHISGLNNSRRPRVGDRISYQIERDRANRICAKNARLEGVLPSGMNLSTLLVVLICPITLGWGLGINYFAVSLLWYGFINTVTFLVYGNDKNRAKEEKWRISENKLHALELLGGFTGALIAQEHYRHKSKKISYQIVFWFMVFIHVFAVFYLAFNGR</sequence>
<keyword evidence="2" id="KW-0812">Transmembrane</keyword>
<evidence type="ECO:0000256" key="1">
    <source>
        <dbReference type="ARBA" id="ARBA00022553"/>
    </source>
</evidence>
<keyword evidence="5" id="KW-1185">Reference proteome</keyword>
<dbReference type="InterPro" id="IPR010718">
    <property type="entry name" value="DUF1294"/>
</dbReference>
<dbReference type="RefSeq" id="WP_254011368.1">
    <property type="nucleotide sequence ID" value="NZ_JAMZMM010000062.1"/>
</dbReference>
<dbReference type="GO" id="GO:0003730">
    <property type="term" value="F:mRNA 3'-UTR binding"/>
    <property type="evidence" value="ECO:0007669"/>
    <property type="project" value="TreeGrafter"/>
</dbReference>
<dbReference type="SMART" id="SM00357">
    <property type="entry name" value="CSP"/>
    <property type="match status" value="1"/>
</dbReference>
<reference evidence="4" key="1">
    <citation type="submission" date="2022-06" db="EMBL/GenBank/DDBJ databases">
        <title>New cyanobacteria of genus Symplocastrum in benthos of Lake Baikal.</title>
        <authorList>
            <person name="Sorokovikova E."/>
            <person name="Tikhonova I."/>
            <person name="Krasnopeev A."/>
            <person name="Evseev P."/>
            <person name="Gladkikh A."/>
            <person name="Belykh O."/>
        </authorList>
    </citation>
    <scope>NUCLEOTIDE SEQUENCE</scope>
    <source>
        <strain evidence="4">BBK-W-15</strain>
    </source>
</reference>
<keyword evidence="2" id="KW-0472">Membrane</keyword>
<dbReference type="InterPro" id="IPR052069">
    <property type="entry name" value="Ca-reg_mRNA-binding_domain"/>
</dbReference>
<keyword evidence="1" id="KW-0597">Phosphoprotein</keyword>
<evidence type="ECO:0000313" key="5">
    <source>
        <dbReference type="Proteomes" id="UP001204953"/>
    </source>
</evidence>
<feature type="domain" description="CSD" evidence="3">
    <location>
        <begin position="4"/>
        <end position="68"/>
    </location>
</feature>
<dbReference type="Pfam" id="PF00313">
    <property type="entry name" value="CSD"/>
    <property type="match status" value="1"/>
</dbReference>
<dbReference type="EMBL" id="JAMZMM010000062">
    <property type="protein sequence ID" value="MCP2728574.1"/>
    <property type="molecule type" value="Genomic_DNA"/>
</dbReference>
<accession>A0AAE3GQX5</accession>
<dbReference type="InterPro" id="IPR012340">
    <property type="entry name" value="NA-bd_OB-fold"/>
</dbReference>
<dbReference type="Proteomes" id="UP001204953">
    <property type="component" value="Unassembled WGS sequence"/>
</dbReference>
<dbReference type="GO" id="GO:0043488">
    <property type="term" value="P:regulation of mRNA stability"/>
    <property type="evidence" value="ECO:0007669"/>
    <property type="project" value="TreeGrafter"/>
</dbReference>
<dbReference type="CDD" id="cd04458">
    <property type="entry name" value="CSP_CDS"/>
    <property type="match status" value="1"/>
</dbReference>
<dbReference type="Gene3D" id="2.40.50.140">
    <property type="entry name" value="Nucleic acid-binding proteins"/>
    <property type="match status" value="1"/>
</dbReference>
<protein>
    <submittedName>
        <fullName evidence="4">Cold shock and DUF1294 domain-containing protein</fullName>
    </submittedName>
</protein>
<dbReference type="PANTHER" id="PTHR12962:SF1">
    <property type="entry name" value="COLD SHOCK DOMAIN-CONTAINING PROTEIN CG9705"/>
    <property type="match status" value="1"/>
</dbReference>
<dbReference type="AlphaFoldDB" id="A0AAE3GQX5"/>
<dbReference type="PANTHER" id="PTHR12962">
    <property type="entry name" value="CALCIUM-REGULATED HEAT STABLE PROTEIN CRHSP-24-RELATED"/>
    <property type="match status" value="1"/>
</dbReference>